<evidence type="ECO:0000313" key="1">
    <source>
        <dbReference type="EMBL" id="CCB90182.1"/>
    </source>
</evidence>
<dbReference type="STRING" id="331113.SNE_A23050"/>
<protein>
    <submittedName>
        <fullName evidence="1">Uncharacterized protein</fullName>
    </submittedName>
</protein>
<dbReference type="EMBL" id="FR872582">
    <property type="protein sequence ID" value="CCB90182.1"/>
    <property type="molecule type" value="Genomic_DNA"/>
</dbReference>
<evidence type="ECO:0000313" key="2">
    <source>
        <dbReference type="Proteomes" id="UP000000496"/>
    </source>
</evidence>
<dbReference type="KEGG" id="sng:SNE_A23050"/>
<accession>F8L4D1</accession>
<name>F8L4D1_SIMNZ</name>
<reference key="1">
    <citation type="journal article" date="2011" name="Mol. Biol. Evol.">
        <title>Unity in variety -- the pan-genome of the Chlamydiae.</title>
        <authorList>
            <person name="Collingro A."/>
            <person name="Tischler P."/>
            <person name="Weinmaier T."/>
            <person name="Penz T."/>
            <person name="Heinz E."/>
            <person name="Brunham R.C."/>
            <person name="Read T.D."/>
            <person name="Bavoil P.M."/>
            <person name="Sachse K."/>
            <person name="Kahane S."/>
            <person name="Friedman M.G."/>
            <person name="Rattei T."/>
            <person name="Myers G.S.A."/>
            <person name="Horn M."/>
        </authorList>
    </citation>
    <scope>NUCLEOTIDE SEQUENCE</scope>
    <source>
        <strain>Z</strain>
    </source>
</reference>
<gene>
    <name evidence="1" type="ordered locus">SNE_A23050</name>
</gene>
<dbReference type="HOGENOM" id="CLU_2958279_0_0_0"/>
<proteinExistence type="predicted"/>
<reference evidence="1 2" key="2">
    <citation type="journal article" date="2011" name="Mol. Biol. Evol.">
        <title>Unity in variety--the pan-genome of the Chlamydiae.</title>
        <authorList>
            <person name="Collingro A."/>
            <person name="Tischler P."/>
            <person name="Weinmaier T."/>
            <person name="Penz T."/>
            <person name="Heinz E."/>
            <person name="Brunham R.C."/>
            <person name="Read T.D."/>
            <person name="Bavoil P.M."/>
            <person name="Sachse K."/>
            <person name="Kahane S."/>
            <person name="Friedman M.G."/>
            <person name="Rattei T."/>
            <person name="Myers G.S."/>
            <person name="Horn M."/>
        </authorList>
    </citation>
    <scope>NUCLEOTIDE SEQUENCE [LARGE SCALE GENOMIC DNA]</scope>
    <source>
        <strain evidence="2">ATCC VR-1471 / Z</strain>
    </source>
</reference>
<dbReference type="AlphaFoldDB" id="F8L4D1"/>
<keyword evidence="2" id="KW-1185">Reference proteome</keyword>
<organism evidence="1 2">
    <name type="scientific">Simkania negevensis (strain ATCC VR-1471 / DSM 27360 / Z)</name>
    <dbReference type="NCBI Taxonomy" id="331113"/>
    <lineage>
        <taxon>Bacteria</taxon>
        <taxon>Pseudomonadati</taxon>
        <taxon>Chlamydiota</taxon>
        <taxon>Chlamydiia</taxon>
        <taxon>Parachlamydiales</taxon>
        <taxon>Simkaniaceae</taxon>
        <taxon>Simkania</taxon>
    </lineage>
</organism>
<sequence length="59" mass="6839">MLLAKKVAESKVVEYKELCSPVVINFNKSLFENTIKAYVRIFFKENVKLVSIISRFLSI</sequence>
<dbReference type="Proteomes" id="UP000000496">
    <property type="component" value="Chromosome gsn.131"/>
</dbReference>